<name>A0A0J6WSA6_9FIRM</name>
<accession>A0A0J6WSA6</accession>
<dbReference type="InParanoid" id="A0A0J6WSA6"/>
<evidence type="ECO:0000313" key="1">
    <source>
        <dbReference type="EMBL" id="KMO86395.1"/>
    </source>
</evidence>
<evidence type="ECO:0008006" key="3">
    <source>
        <dbReference type="Google" id="ProtNLM"/>
    </source>
</evidence>
<dbReference type="Gene3D" id="2.40.10.270">
    <property type="entry name" value="Bacteriophage SPP1 head-tail adaptor protein"/>
    <property type="match status" value="1"/>
</dbReference>
<gene>
    <name evidence="1" type="ORF">AB840_08470</name>
</gene>
<comment type="caution">
    <text evidence="1">The sequence shown here is derived from an EMBL/GenBank/DDBJ whole genome shotgun (WGS) entry which is preliminary data.</text>
</comment>
<protein>
    <recommendedName>
        <fullName evidence="3">Head-tail adaptor protein</fullName>
    </recommendedName>
</protein>
<evidence type="ECO:0000313" key="2">
    <source>
        <dbReference type="Proteomes" id="UP000036503"/>
    </source>
</evidence>
<dbReference type="Proteomes" id="UP000036503">
    <property type="component" value="Unassembled WGS sequence"/>
</dbReference>
<dbReference type="InterPro" id="IPR038666">
    <property type="entry name" value="SSP1_head-tail_sf"/>
</dbReference>
<dbReference type="AlphaFoldDB" id="A0A0J6WSA6"/>
<dbReference type="InterPro" id="IPR008767">
    <property type="entry name" value="Phage_SPP1_head-tail_adaptor"/>
</dbReference>
<organism evidence="1 2">
    <name type="scientific">Megasphaera cerevisiae DSM 20462</name>
    <dbReference type="NCBI Taxonomy" id="1122219"/>
    <lineage>
        <taxon>Bacteria</taxon>
        <taxon>Bacillati</taxon>
        <taxon>Bacillota</taxon>
        <taxon>Negativicutes</taxon>
        <taxon>Veillonellales</taxon>
        <taxon>Veillonellaceae</taxon>
        <taxon>Megasphaera</taxon>
    </lineage>
</organism>
<sequence length="105" mass="12119">MDIGEMKQRIEFMVEENVSDGQGGYDTTLVSKGSTWAKVTNIHGGQYFFAAAVHLEKDVSFVIRYRSDILEKWIIKFRNQKYNIQFIDNVKYGDQYLEIKATLAG</sequence>
<dbReference type="PATRIC" id="fig|1122219.3.peg.1394"/>
<dbReference type="Pfam" id="PF05521">
    <property type="entry name" value="Phage_HCP"/>
    <property type="match status" value="1"/>
</dbReference>
<dbReference type="EMBL" id="LEKT01000024">
    <property type="protein sequence ID" value="KMO86395.1"/>
    <property type="molecule type" value="Genomic_DNA"/>
</dbReference>
<dbReference type="OrthoDB" id="9808209at2"/>
<proteinExistence type="predicted"/>
<dbReference type="RefSeq" id="WP_053078155.1">
    <property type="nucleotide sequence ID" value="NZ_LEKT01000024.1"/>
</dbReference>
<keyword evidence="2" id="KW-1185">Reference proteome</keyword>
<reference evidence="1 2" key="1">
    <citation type="submission" date="2015-06" db="EMBL/GenBank/DDBJ databases">
        <title>Draft genome sequence of beer spoilage bacterium Megasphaera cerevisiae type strain 20462.</title>
        <authorList>
            <person name="Kutumbaka K."/>
            <person name="Pasmowitz J."/>
            <person name="Mategko J."/>
            <person name="Reyes D."/>
            <person name="Friedrich A."/>
            <person name="Han S."/>
            <person name="Martens-Habbena W."/>
            <person name="Neal-McKinney J."/>
            <person name="Janagama H.K."/>
            <person name="Nadala C."/>
            <person name="Samadpour M."/>
        </authorList>
    </citation>
    <scope>NUCLEOTIDE SEQUENCE [LARGE SCALE GENOMIC DNA]</scope>
    <source>
        <strain evidence="1 2">DSM 20462</strain>
    </source>
</reference>
<dbReference type="NCBIfam" id="TIGR01563">
    <property type="entry name" value="gp16_SPP1"/>
    <property type="match status" value="1"/>
</dbReference>